<evidence type="ECO:0008006" key="4">
    <source>
        <dbReference type="Google" id="ProtNLM"/>
    </source>
</evidence>
<name>A0A1M4S1L7_9ACTO</name>
<feature type="transmembrane region" description="Helical" evidence="1">
    <location>
        <begin position="77"/>
        <end position="95"/>
    </location>
</feature>
<protein>
    <recommendedName>
        <fullName evidence="4">ABC-2 type transport system permease protein</fullName>
    </recommendedName>
</protein>
<reference evidence="3" key="1">
    <citation type="submission" date="2016-09" db="EMBL/GenBank/DDBJ databases">
        <authorList>
            <person name="Strepis N."/>
        </authorList>
    </citation>
    <scope>NUCLEOTIDE SEQUENCE [LARGE SCALE GENOMIC DNA]</scope>
</reference>
<evidence type="ECO:0000313" key="3">
    <source>
        <dbReference type="Proteomes" id="UP000184291"/>
    </source>
</evidence>
<feature type="transmembrane region" description="Helical" evidence="1">
    <location>
        <begin position="447"/>
        <end position="468"/>
    </location>
</feature>
<dbReference type="AlphaFoldDB" id="A0A1M4S1L7"/>
<feature type="transmembrane region" description="Helical" evidence="1">
    <location>
        <begin position="186"/>
        <end position="205"/>
    </location>
</feature>
<gene>
    <name evidence="2" type="ORF">ACGLYG10_2314</name>
</gene>
<feature type="transmembrane region" description="Helical" evidence="1">
    <location>
        <begin position="153"/>
        <end position="174"/>
    </location>
</feature>
<dbReference type="EMBL" id="FQTT01000012">
    <property type="protein sequence ID" value="SHE26071.1"/>
    <property type="molecule type" value="Genomic_DNA"/>
</dbReference>
<evidence type="ECO:0000256" key="1">
    <source>
        <dbReference type="SAM" id="Phobius"/>
    </source>
</evidence>
<feature type="transmembrane region" description="Helical" evidence="1">
    <location>
        <begin position="319"/>
        <end position="335"/>
    </location>
</feature>
<dbReference type="InterPro" id="IPR046264">
    <property type="entry name" value="DUF6297"/>
</dbReference>
<dbReference type="STRING" id="1892869.ACGLYG10_2314"/>
<evidence type="ECO:0000313" key="2">
    <source>
        <dbReference type="EMBL" id="SHE26071.1"/>
    </source>
</evidence>
<feature type="transmembrane region" description="Helical" evidence="1">
    <location>
        <begin position="121"/>
        <end position="147"/>
    </location>
</feature>
<organism evidence="2 3">
    <name type="scientific">Actinomyces glycerinitolerans</name>
    <dbReference type="NCBI Taxonomy" id="1892869"/>
    <lineage>
        <taxon>Bacteria</taxon>
        <taxon>Bacillati</taxon>
        <taxon>Actinomycetota</taxon>
        <taxon>Actinomycetes</taxon>
        <taxon>Actinomycetales</taxon>
        <taxon>Actinomycetaceae</taxon>
        <taxon>Actinomyces</taxon>
    </lineage>
</organism>
<feature type="transmembrane region" description="Helical" evidence="1">
    <location>
        <begin position="341"/>
        <end position="359"/>
    </location>
</feature>
<proteinExistence type="predicted"/>
<sequence>MTAAGGNSSPAPPPGRELRRWVRGHTASTRSPWAILGDVYDTLLSAAILAAMTVPYLARLGTGAPASMPGMVAADPAWAAILLALVLVGLLLDPLRRLGPLFLRTYEAAWWLPMPGDRRGLLAPVAWAEMALAVVAGGTAGFLLAVVAGGGAATASGTILLGGGGGALLLLALVHAQVDGTGLLGARVALLVMAAAVLAVGALGVPFPRRAAGVVLTLLGLLADLAAAAWWWRLRVRLVDIPDSHLLEVAARNLGAQVSWLSLDTRALGRLLSAPARRPARPSRLPLAGLSRRLPRALGPVLAVAQADWLLLWRQPRRLVQLLAGLLIAMFPLVSSGIGAVGQAVFHLVGGWVAVLALAEPARRAWFDGAADASWPVGPILIRCGHLLVPATAMTLWAAVAVPAQLREQAYSLTLTGACNIIGLVVAAGCGWAGAALRSGFRPAPDFSLGLIASPVGSLPPGAVAMLVNGPDAAALAGAPTALLAAGVSPTARLLVAQIAVSAVVVTWGLLAGRRLV</sequence>
<keyword evidence="3" id="KW-1185">Reference proteome</keyword>
<keyword evidence="1" id="KW-0472">Membrane</keyword>
<feature type="transmembrane region" description="Helical" evidence="1">
    <location>
        <begin position="211"/>
        <end position="232"/>
    </location>
</feature>
<dbReference type="Pfam" id="PF19814">
    <property type="entry name" value="DUF6297"/>
    <property type="match status" value="1"/>
</dbReference>
<feature type="transmembrane region" description="Helical" evidence="1">
    <location>
        <begin position="380"/>
        <end position="404"/>
    </location>
</feature>
<feature type="transmembrane region" description="Helical" evidence="1">
    <location>
        <begin position="39"/>
        <end position="57"/>
    </location>
</feature>
<feature type="transmembrane region" description="Helical" evidence="1">
    <location>
        <begin position="410"/>
        <end position="435"/>
    </location>
</feature>
<feature type="transmembrane region" description="Helical" evidence="1">
    <location>
        <begin position="492"/>
        <end position="511"/>
    </location>
</feature>
<keyword evidence="1" id="KW-0812">Transmembrane</keyword>
<dbReference type="Proteomes" id="UP000184291">
    <property type="component" value="Unassembled WGS sequence"/>
</dbReference>
<accession>A0A1M4S1L7</accession>
<keyword evidence="1" id="KW-1133">Transmembrane helix</keyword>